<feature type="transmembrane region" description="Helical" evidence="6">
    <location>
        <begin position="487"/>
        <end position="504"/>
    </location>
</feature>
<feature type="transmembrane region" description="Helical" evidence="6">
    <location>
        <begin position="338"/>
        <end position="354"/>
    </location>
</feature>
<feature type="transmembrane region" description="Helical" evidence="6">
    <location>
        <begin position="366"/>
        <end position="389"/>
    </location>
</feature>
<keyword evidence="5 6" id="KW-0472">Membrane</keyword>
<keyword evidence="3 6" id="KW-0812">Transmembrane</keyword>
<dbReference type="Pfam" id="PF03772">
    <property type="entry name" value="Competence"/>
    <property type="match status" value="1"/>
</dbReference>
<dbReference type="AlphaFoldDB" id="A0A916YXT4"/>
<sequence length="667" mass="76369">MQSEDTTLPFSPTNIYYLIGGLLIVFIASVFTQKPILRGTTLMLIVFLAGWLLTYQKTAINQSSHYTNLPQFTHYQAVIISNAETKPKTYKVEAEINAIKVDGKWQNSTGKTLLYFNRQESEKPQYGDVFLIKDMPREVEAPKNPEEFDYRRFMQYRGIYAHHFLWGQEYIKIGHEAPSKILEFSYKANQYADSVFKARIQTPNEYRVASAMVVGLRDDIDNDLLDAYSASGAIHVLSVSGMHVGILFLLLGWMLDWIKKRGRYGKQIFAAVVILLLWGYAVFTGLSSTVLRATVMFSIIQLAPVFNRQQNIYNTLAISALLLLCWNPYWLVDVGFQLSYLAIIGIVFLYPYLNQLATPNNLIFRSLWEGTCVCFSAQLFTFPLSVYYFHQFPTFFLIANPFVAFFSFAVLPAGLLLLMIAPIPVLSDIITFILKYSLVWLNKSVFFVEKLPFGTLKGFSMSIPEMLFLYATILLFILFFLRSEIKYLRVSLLIMSILFCLNITEDYFQSNQKALTFHFIPKKSGISIIDGKSATFIADTTLLNSKKIYDFHLKNYYDKHGVVNQNELVLNQYANKQGVTFLDFEGKRILWLQQKFNGNLQGNADYVLLSNNAVRELSPAFSKFQTGLIIVDDSNKRYVVENLKHQADSLHLNLISLYDTGAFSINE</sequence>
<feature type="transmembrane region" description="Helical" evidence="6">
    <location>
        <begin position="395"/>
        <end position="418"/>
    </location>
</feature>
<reference evidence="9" key="2">
    <citation type="submission" date="2020-09" db="EMBL/GenBank/DDBJ databases">
        <authorList>
            <person name="Sun Q."/>
            <person name="Zhou Y."/>
        </authorList>
    </citation>
    <scope>NUCLEOTIDE SEQUENCE</scope>
    <source>
        <strain evidence="9">CGMCC 1.15958</strain>
    </source>
</reference>
<evidence type="ECO:0000256" key="6">
    <source>
        <dbReference type="SAM" id="Phobius"/>
    </source>
</evidence>
<feature type="transmembrane region" description="Helical" evidence="6">
    <location>
        <begin position="232"/>
        <end position="255"/>
    </location>
</feature>
<evidence type="ECO:0000259" key="7">
    <source>
        <dbReference type="Pfam" id="PF03772"/>
    </source>
</evidence>
<feature type="transmembrane region" description="Helical" evidence="6">
    <location>
        <begin position="15"/>
        <end position="32"/>
    </location>
</feature>
<evidence type="ECO:0000256" key="4">
    <source>
        <dbReference type="ARBA" id="ARBA00022989"/>
    </source>
</evidence>
<gene>
    <name evidence="9" type="ORF">GCM10011514_31200</name>
</gene>
<feature type="domain" description="ComEC/Rec2-related protein" evidence="7">
    <location>
        <begin position="212"/>
        <end position="480"/>
    </location>
</feature>
<feature type="transmembrane region" description="Helical" evidence="6">
    <location>
        <begin position="267"/>
        <end position="283"/>
    </location>
</feature>
<evidence type="ECO:0000256" key="5">
    <source>
        <dbReference type="ARBA" id="ARBA00023136"/>
    </source>
</evidence>
<dbReference type="Pfam" id="PF13567">
    <property type="entry name" value="DUF4131"/>
    <property type="match status" value="1"/>
</dbReference>
<protein>
    <submittedName>
        <fullName evidence="9">Competence protein</fullName>
    </submittedName>
</protein>
<reference evidence="9" key="1">
    <citation type="journal article" date="2014" name="Int. J. Syst. Evol. Microbiol.">
        <title>Complete genome sequence of Corynebacterium casei LMG S-19264T (=DSM 44701T), isolated from a smear-ripened cheese.</title>
        <authorList>
            <consortium name="US DOE Joint Genome Institute (JGI-PGF)"/>
            <person name="Walter F."/>
            <person name="Albersmeier A."/>
            <person name="Kalinowski J."/>
            <person name="Ruckert C."/>
        </authorList>
    </citation>
    <scope>NUCLEOTIDE SEQUENCE</scope>
    <source>
        <strain evidence="9">CGMCC 1.15958</strain>
    </source>
</reference>
<accession>A0A916YXT4</accession>
<dbReference type="InterPro" id="IPR052159">
    <property type="entry name" value="Competence_DNA_uptake"/>
</dbReference>
<feature type="transmembrane region" description="Helical" evidence="6">
    <location>
        <begin position="425"/>
        <end position="441"/>
    </location>
</feature>
<feature type="transmembrane region" description="Helical" evidence="6">
    <location>
        <begin position="39"/>
        <end position="55"/>
    </location>
</feature>
<evidence type="ECO:0000313" key="10">
    <source>
        <dbReference type="Proteomes" id="UP000609064"/>
    </source>
</evidence>
<keyword evidence="2" id="KW-1003">Cell membrane</keyword>
<evidence type="ECO:0000313" key="9">
    <source>
        <dbReference type="EMBL" id="GGD64941.1"/>
    </source>
</evidence>
<dbReference type="GO" id="GO:0005886">
    <property type="term" value="C:plasma membrane"/>
    <property type="evidence" value="ECO:0007669"/>
    <property type="project" value="UniProtKB-SubCell"/>
</dbReference>
<keyword evidence="10" id="KW-1185">Reference proteome</keyword>
<keyword evidence="4 6" id="KW-1133">Transmembrane helix</keyword>
<dbReference type="NCBIfam" id="TIGR00360">
    <property type="entry name" value="ComEC_N-term"/>
    <property type="match status" value="1"/>
</dbReference>
<dbReference type="PANTHER" id="PTHR30619:SF1">
    <property type="entry name" value="RECOMBINATION PROTEIN 2"/>
    <property type="match status" value="1"/>
</dbReference>
<feature type="transmembrane region" description="Helical" evidence="6">
    <location>
        <begin position="313"/>
        <end position="332"/>
    </location>
</feature>
<evidence type="ECO:0000259" key="8">
    <source>
        <dbReference type="Pfam" id="PF13567"/>
    </source>
</evidence>
<dbReference type="PANTHER" id="PTHR30619">
    <property type="entry name" value="DNA INTERNALIZATION/COMPETENCE PROTEIN COMEC/REC2"/>
    <property type="match status" value="1"/>
</dbReference>
<feature type="transmembrane region" description="Helical" evidence="6">
    <location>
        <begin position="461"/>
        <end position="480"/>
    </location>
</feature>
<comment type="caution">
    <text evidence="9">The sequence shown here is derived from an EMBL/GenBank/DDBJ whole genome shotgun (WGS) entry which is preliminary data.</text>
</comment>
<dbReference type="InterPro" id="IPR025405">
    <property type="entry name" value="DUF4131"/>
</dbReference>
<feature type="domain" description="DUF4131" evidence="8">
    <location>
        <begin position="17"/>
        <end position="168"/>
    </location>
</feature>
<dbReference type="InterPro" id="IPR004477">
    <property type="entry name" value="ComEC_N"/>
</dbReference>
<dbReference type="EMBL" id="BMKK01000006">
    <property type="protein sequence ID" value="GGD64941.1"/>
    <property type="molecule type" value="Genomic_DNA"/>
</dbReference>
<dbReference type="Proteomes" id="UP000609064">
    <property type="component" value="Unassembled WGS sequence"/>
</dbReference>
<organism evidence="9 10">
    <name type="scientific">Emticicia aquatilis</name>
    <dbReference type="NCBI Taxonomy" id="1537369"/>
    <lineage>
        <taxon>Bacteria</taxon>
        <taxon>Pseudomonadati</taxon>
        <taxon>Bacteroidota</taxon>
        <taxon>Cytophagia</taxon>
        <taxon>Cytophagales</taxon>
        <taxon>Leadbetterellaceae</taxon>
        <taxon>Emticicia</taxon>
    </lineage>
</organism>
<evidence type="ECO:0000256" key="2">
    <source>
        <dbReference type="ARBA" id="ARBA00022475"/>
    </source>
</evidence>
<comment type="subcellular location">
    <subcellularLocation>
        <location evidence="1">Cell membrane</location>
        <topology evidence="1">Multi-pass membrane protein</topology>
    </subcellularLocation>
</comment>
<proteinExistence type="predicted"/>
<evidence type="ECO:0000256" key="1">
    <source>
        <dbReference type="ARBA" id="ARBA00004651"/>
    </source>
</evidence>
<name>A0A916YXT4_9BACT</name>
<evidence type="ECO:0000256" key="3">
    <source>
        <dbReference type="ARBA" id="ARBA00022692"/>
    </source>
</evidence>